<dbReference type="STRING" id="571438.SAMN05192586_10162"/>
<dbReference type="OrthoDB" id="5460772at2"/>
<dbReference type="RefSeq" id="WP_092152342.1">
    <property type="nucleotide sequence ID" value="NZ_FNBX01000001.1"/>
</dbReference>
<dbReference type="AlphaFoldDB" id="A0A1G7HWY5"/>
<sequence>MDRVRRWLADLWRGFCIRRKYGAAIRPATIAVQARELAAWAEEAGRSALFAEDELRRLARLAAELRRVARAAESPAFRRLPPQKRLELHTRLMTARAGLLVLLGRARLMTEKRQ</sequence>
<name>A0A1G7HWY5_9BACT</name>
<proteinExistence type="predicted"/>
<accession>A0A1G7HWY5</accession>
<reference evidence="2" key="1">
    <citation type="submission" date="2016-10" db="EMBL/GenBank/DDBJ databases">
        <authorList>
            <person name="Varghese N."/>
            <person name="Submissions S."/>
        </authorList>
    </citation>
    <scope>NUCLEOTIDE SEQUENCE [LARGE SCALE GENOMIC DNA]</scope>
    <source>
        <strain evidence="2">KHC7</strain>
    </source>
</reference>
<evidence type="ECO:0000313" key="1">
    <source>
        <dbReference type="EMBL" id="SDF04905.1"/>
    </source>
</evidence>
<organism evidence="1 2">
    <name type="scientific">Desulfovibrio legallii</name>
    <dbReference type="NCBI Taxonomy" id="571438"/>
    <lineage>
        <taxon>Bacteria</taxon>
        <taxon>Pseudomonadati</taxon>
        <taxon>Thermodesulfobacteriota</taxon>
        <taxon>Desulfovibrionia</taxon>
        <taxon>Desulfovibrionales</taxon>
        <taxon>Desulfovibrionaceae</taxon>
        <taxon>Desulfovibrio</taxon>
    </lineage>
</organism>
<dbReference type="Proteomes" id="UP000199355">
    <property type="component" value="Unassembled WGS sequence"/>
</dbReference>
<dbReference type="EMBL" id="FNBX01000001">
    <property type="protein sequence ID" value="SDF04905.1"/>
    <property type="molecule type" value="Genomic_DNA"/>
</dbReference>
<gene>
    <name evidence="1" type="ORF">SAMN05192586_10162</name>
</gene>
<protein>
    <submittedName>
        <fullName evidence="1">Uncharacterized protein</fullName>
    </submittedName>
</protein>
<evidence type="ECO:0000313" key="2">
    <source>
        <dbReference type="Proteomes" id="UP000199355"/>
    </source>
</evidence>
<keyword evidence="2" id="KW-1185">Reference proteome</keyword>